<reference evidence="2" key="1">
    <citation type="journal article" date="2019" name="Int. J. Syst. Evol. Microbiol.">
        <title>The Global Catalogue of Microorganisms (GCM) 10K type strain sequencing project: providing services to taxonomists for standard genome sequencing and annotation.</title>
        <authorList>
            <consortium name="The Broad Institute Genomics Platform"/>
            <consortium name="The Broad Institute Genome Sequencing Center for Infectious Disease"/>
            <person name="Wu L."/>
            <person name="Ma J."/>
        </authorList>
    </citation>
    <scope>NUCLEOTIDE SEQUENCE [LARGE SCALE GENOMIC DNA]</scope>
    <source>
        <strain evidence="2">JCM 17927</strain>
    </source>
</reference>
<gene>
    <name evidence="1" type="ORF">GCM10023189_47730</name>
</gene>
<dbReference type="RefSeq" id="WP_345247789.1">
    <property type="nucleotide sequence ID" value="NZ_BAABHD010000080.1"/>
</dbReference>
<name>A0ABP8NER4_9BACT</name>
<keyword evidence="2" id="KW-1185">Reference proteome</keyword>
<dbReference type="EMBL" id="BAABHD010000080">
    <property type="protein sequence ID" value="GAA4466102.1"/>
    <property type="molecule type" value="Genomic_DNA"/>
</dbReference>
<evidence type="ECO:0000313" key="2">
    <source>
        <dbReference type="Proteomes" id="UP001501175"/>
    </source>
</evidence>
<organism evidence="1 2">
    <name type="scientific">Nibrella saemangeumensis</name>
    <dbReference type="NCBI Taxonomy" id="1084526"/>
    <lineage>
        <taxon>Bacteria</taxon>
        <taxon>Pseudomonadati</taxon>
        <taxon>Bacteroidota</taxon>
        <taxon>Cytophagia</taxon>
        <taxon>Cytophagales</taxon>
        <taxon>Spirosomataceae</taxon>
        <taxon>Nibrella</taxon>
    </lineage>
</organism>
<dbReference type="Proteomes" id="UP001501175">
    <property type="component" value="Unassembled WGS sequence"/>
</dbReference>
<comment type="caution">
    <text evidence="1">The sequence shown here is derived from an EMBL/GenBank/DDBJ whole genome shotgun (WGS) entry which is preliminary data.</text>
</comment>
<evidence type="ECO:0008006" key="3">
    <source>
        <dbReference type="Google" id="ProtNLM"/>
    </source>
</evidence>
<protein>
    <recommendedName>
        <fullName evidence="3">YD repeat-containing protein</fullName>
    </recommendedName>
</protein>
<sequence length="277" mass="31190">MLSFFACEPKKVAAPPVCDLVGATEQLDQSGRLSTLVERSFTYTGGQLTSVFERNTDRLAGFRLEYNGNRLSRVTDTQNQLTIAFEYALTQASDKPYRATYTRNNQLQTVYSLEYLPTGKLSRLVENRQVVPSTSNIIERTFTFTYDANGNITLERAQDKLRNGSVTTTETEYTQDAQPSPFATVPQPIVLTLVALTQGAETLPGRFWTSGTIMGYTTYSVAANNTRTRRETTTFTSTRDEFKKLTAQEQTSLSYLTSQTNPTTRKTQHTYVYKCQQ</sequence>
<accession>A0ABP8NER4</accession>
<evidence type="ECO:0000313" key="1">
    <source>
        <dbReference type="EMBL" id="GAA4466102.1"/>
    </source>
</evidence>
<proteinExistence type="predicted"/>